<evidence type="ECO:0000313" key="2">
    <source>
        <dbReference type="Proteomes" id="UP000542776"/>
    </source>
</evidence>
<feature type="non-terminal residue" evidence="1">
    <location>
        <position position="131"/>
    </location>
</feature>
<organism evidence="1 2">
    <name type="scientific">Aureimonas pseudogalii</name>
    <dbReference type="NCBI Taxonomy" id="1744844"/>
    <lineage>
        <taxon>Bacteria</taxon>
        <taxon>Pseudomonadati</taxon>
        <taxon>Pseudomonadota</taxon>
        <taxon>Alphaproteobacteria</taxon>
        <taxon>Hyphomicrobiales</taxon>
        <taxon>Aurantimonadaceae</taxon>
        <taxon>Aureimonas</taxon>
    </lineage>
</organism>
<sequence length="131" mass="14633">MTLATEIRAAPQAQGYFAHRIEGARQIEQLNEAEGLAIRLEAMAGRMEIAGAKKELLCLWHTRANEGFRTVPKFEADLVSIRFITQGCLLRRNPRETFIGQPSRAILVGFGEMREEQASRAFESLGGTISR</sequence>
<accession>A0A7W6H6P9</accession>
<evidence type="ECO:0000313" key="1">
    <source>
        <dbReference type="EMBL" id="MBB3999573.1"/>
    </source>
</evidence>
<proteinExistence type="predicted"/>
<name>A0A7W6H6P9_9HYPH</name>
<dbReference type="RefSeq" id="WP_183201117.1">
    <property type="nucleotide sequence ID" value="NZ_JACIEK010000010.1"/>
</dbReference>
<dbReference type="EMBL" id="JACIEK010000010">
    <property type="protein sequence ID" value="MBB3999573.1"/>
    <property type="molecule type" value="Genomic_DNA"/>
</dbReference>
<dbReference type="AlphaFoldDB" id="A0A7W6H6P9"/>
<reference evidence="1 2" key="1">
    <citation type="submission" date="2020-08" db="EMBL/GenBank/DDBJ databases">
        <title>Genomic Encyclopedia of Type Strains, Phase IV (KMG-IV): sequencing the most valuable type-strain genomes for metagenomic binning, comparative biology and taxonomic classification.</title>
        <authorList>
            <person name="Goeker M."/>
        </authorList>
    </citation>
    <scope>NUCLEOTIDE SEQUENCE [LARGE SCALE GENOMIC DNA]</scope>
    <source>
        <strain evidence="1 2">DSM 102238</strain>
    </source>
</reference>
<keyword evidence="2" id="KW-1185">Reference proteome</keyword>
<protein>
    <submittedName>
        <fullName evidence="1">Uncharacterized protein</fullName>
    </submittedName>
</protein>
<dbReference type="Proteomes" id="UP000542776">
    <property type="component" value="Unassembled WGS sequence"/>
</dbReference>
<comment type="caution">
    <text evidence="1">The sequence shown here is derived from an EMBL/GenBank/DDBJ whole genome shotgun (WGS) entry which is preliminary data.</text>
</comment>
<gene>
    <name evidence="1" type="ORF">GGR04_003443</name>
</gene>